<dbReference type="Gene3D" id="3.40.630.30">
    <property type="match status" value="1"/>
</dbReference>
<gene>
    <name evidence="5" type="ORF">PV05_01984</name>
</gene>
<dbReference type="PANTHER" id="PTHR13256">
    <property type="entry name" value="N-ACETYLTRANSFERASE 9"/>
    <property type="match status" value="1"/>
</dbReference>
<evidence type="ECO:0000313" key="5">
    <source>
        <dbReference type="EMBL" id="KIW61917.1"/>
    </source>
</evidence>
<dbReference type="PANTHER" id="PTHR13256:SF16">
    <property type="entry name" value="ALPHA_BETA-TUBULIN-N-ACETYLTRANSFERASE 9"/>
    <property type="match status" value="1"/>
</dbReference>
<evidence type="ECO:0000256" key="2">
    <source>
        <dbReference type="ARBA" id="ARBA00022679"/>
    </source>
</evidence>
<dbReference type="OrthoDB" id="5043642at2759"/>
<accession>A0A0D2DHY8</accession>
<evidence type="ECO:0000256" key="3">
    <source>
        <dbReference type="ARBA" id="ARBA00023315"/>
    </source>
</evidence>
<dbReference type="InterPro" id="IPR039135">
    <property type="entry name" value="NAT9-like"/>
</dbReference>
<evidence type="ECO:0000259" key="4">
    <source>
        <dbReference type="Pfam" id="PF13302"/>
    </source>
</evidence>
<name>A0A0D2DHY8_9EURO</name>
<dbReference type="RefSeq" id="XP_013322501.1">
    <property type="nucleotide sequence ID" value="XM_013467047.1"/>
</dbReference>
<dbReference type="EMBL" id="KN847317">
    <property type="protein sequence ID" value="KIW61917.1"/>
    <property type="molecule type" value="Genomic_DNA"/>
</dbReference>
<dbReference type="STRING" id="348802.A0A0D2DHY8"/>
<dbReference type="InterPro" id="IPR000182">
    <property type="entry name" value="GNAT_dom"/>
</dbReference>
<dbReference type="Pfam" id="PF13302">
    <property type="entry name" value="Acetyltransf_3"/>
    <property type="match status" value="1"/>
</dbReference>
<dbReference type="GeneID" id="25323892"/>
<dbReference type="AlphaFoldDB" id="A0A0D2DHY8"/>
<dbReference type="Proteomes" id="UP000054342">
    <property type="component" value="Unassembled WGS sequence"/>
</dbReference>
<protein>
    <recommendedName>
        <fullName evidence="4">N-acetyltransferase domain-containing protein</fullName>
    </recommendedName>
</protein>
<sequence length="252" mass="28596">MRINEHTAVTTEKVLLVPYSAHHVPKYHEWMKDPVGAVSSRYRYESHDQQEIQLATASEPLTLDQEYAMQQSWRADADKLTFIICRSGLALPATREGRLDVGSMIGDVNLFISLAEDEASKPIFLGELELMIAERGEHRKGYGRCALLAFLQYIIRHEMDILQEFRRAQPSSQPLGHLRRFDHFAVKIGESNHRSIALFEGLGFHKTSGAPSYFGEYELRLGRDGVDKLLSSASRMTKFVEGYEEIGYSCPS</sequence>
<dbReference type="InterPro" id="IPR016181">
    <property type="entry name" value="Acyl_CoA_acyltransferase"/>
</dbReference>
<proteinExistence type="inferred from homology"/>
<evidence type="ECO:0000256" key="1">
    <source>
        <dbReference type="ARBA" id="ARBA00009342"/>
    </source>
</evidence>
<feature type="domain" description="N-acetyltransferase" evidence="4">
    <location>
        <begin position="14"/>
        <end position="205"/>
    </location>
</feature>
<comment type="similarity">
    <text evidence="1">Belongs to the acetyltransferase family. GNAT subfamily.</text>
</comment>
<organism evidence="5 6">
    <name type="scientific">Exophiala xenobiotica</name>
    <dbReference type="NCBI Taxonomy" id="348802"/>
    <lineage>
        <taxon>Eukaryota</taxon>
        <taxon>Fungi</taxon>
        <taxon>Dikarya</taxon>
        <taxon>Ascomycota</taxon>
        <taxon>Pezizomycotina</taxon>
        <taxon>Eurotiomycetes</taxon>
        <taxon>Chaetothyriomycetidae</taxon>
        <taxon>Chaetothyriales</taxon>
        <taxon>Herpotrichiellaceae</taxon>
        <taxon>Exophiala</taxon>
    </lineage>
</organism>
<dbReference type="HOGENOM" id="CLU_073102_0_0_1"/>
<keyword evidence="3" id="KW-0012">Acyltransferase</keyword>
<dbReference type="SUPFAM" id="SSF55729">
    <property type="entry name" value="Acyl-CoA N-acyltransferases (Nat)"/>
    <property type="match status" value="1"/>
</dbReference>
<evidence type="ECO:0000313" key="6">
    <source>
        <dbReference type="Proteomes" id="UP000054342"/>
    </source>
</evidence>
<dbReference type="GO" id="GO:0008080">
    <property type="term" value="F:N-acetyltransferase activity"/>
    <property type="evidence" value="ECO:0007669"/>
    <property type="project" value="InterPro"/>
</dbReference>
<keyword evidence="2" id="KW-0808">Transferase</keyword>
<reference evidence="5 6" key="1">
    <citation type="submission" date="2015-01" db="EMBL/GenBank/DDBJ databases">
        <title>The Genome Sequence of Exophiala xenobiotica CBS118157.</title>
        <authorList>
            <consortium name="The Broad Institute Genomics Platform"/>
            <person name="Cuomo C."/>
            <person name="de Hoog S."/>
            <person name="Gorbushina A."/>
            <person name="Stielow B."/>
            <person name="Teixiera M."/>
            <person name="Abouelleil A."/>
            <person name="Chapman S.B."/>
            <person name="Priest M."/>
            <person name="Young S.K."/>
            <person name="Wortman J."/>
            <person name="Nusbaum C."/>
            <person name="Birren B."/>
        </authorList>
    </citation>
    <scope>NUCLEOTIDE SEQUENCE [LARGE SCALE GENOMIC DNA]</scope>
    <source>
        <strain evidence="5 6">CBS 118157</strain>
    </source>
</reference>
<keyword evidence="6" id="KW-1185">Reference proteome</keyword>